<reference evidence="6" key="1">
    <citation type="journal article" date="2019" name="Int. J. Syst. Evol. Microbiol.">
        <title>The Global Catalogue of Microorganisms (GCM) 10K type strain sequencing project: providing services to taxonomists for standard genome sequencing and annotation.</title>
        <authorList>
            <consortium name="The Broad Institute Genomics Platform"/>
            <consortium name="The Broad Institute Genome Sequencing Center for Infectious Disease"/>
            <person name="Wu L."/>
            <person name="Ma J."/>
        </authorList>
    </citation>
    <scope>NUCLEOTIDE SEQUENCE [LARGE SCALE GENOMIC DNA]</scope>
    <source>
        <strain evidence="6">CCM 8725</strain>
    </source>
</reference>
<dbReference type="GO" id="GO:0005524">
    <property type="term" value="F:ATP binding"/>
    <property type="evidence" value="ECO:0007669"/>
    <property type="project" value="UniProtKB-KW"/>
</dbReference>
<dbReference type="Pfam" id="PF00005">
    <property type="entry name" value="ABC_tran"/>
    <property type="match status" value="1"/>
</dbReference>
<dbReference type="RefSeq" id="WP_379313695.1">
    <property type="nucleotide sequence ID" value="NZ_JBHUKY010000096.1"/>
</dbReference>
<dbReference type="PANTHER" id="PTHR42711">
    <property type="entry name" value="ABC TRANSPORTER ATP-BINDING PROTEIN"/>
    <property type="match status" value="1"/>
</dbReference>
<dbReference type="InterPro" id="IPR003593">
    <property type="entry name" value="AAA+_ATPase"/>
</dbReference>
<keyword evidence="1" id="KW-0813">Transport</keyword>
<keyword evidence="6" id="KW-1185">Reference proteome</keyword>
<name>A0ABW5FGT9_9BACL</name>
<comment type="caution">
    <text evidence="5">The sequence shown here is derived from an EMBL/GenBank/DDBJ whole genome shotgun (WGS) entry which is preliminary data.</text>
</comment>
<dbReference type="InterPro" id="IPR027417">
    <property type="entry name" value="P-loop_NTPase"/>
</dbReference>
<dbReference type="PANTHER" id="PTHR42711:SF4">
    <property type="entry name" value="ABC TRANSPORTER RELATED"/>
    <property type="match status" value="1"/>
</dbReference>
<protein>
    <submittedName>
        <fullName evidence="5">ATP-binding cassette domain-containing protein</fullName>
    </submittedName>
</protein>
<evidence type="ECO:0000313" key="6">
    <source>
        <dbReference type="Proteomes" id="UP001597448"/>
    </source>
</evidence>
<evidence type="ECO:0000256" key="3">
    <source>
        <dbReference type="ARBA" id="ARBA00022840"/>
    </source>
</evidence>
<dbReference type="PROSITE" id="PS50893">
    <property type="entry name" value="ABC_TRANSPORTER_2"/>
    <property type="match status" value="1"/>
</dbReference>
<sequence>MPVIDVKHLTKSYTTYKRGAGMKQTFTSFFRREAVSVQAVNDISFAIEQGEICGMLGPNGAGKSTAIKMLCGALYPTSGEIEVLGYSPARDRKHYVRTIGAVFGQKSQLIWDIPPIDSFKMNKAIYGISATDFSNRLDELASLLDIAGVMEKPTRVLSLGERMKCEFVMAMLHRPDILFLDEPTIGLDVIAKLKIREFIHQMNKQQNMTCILTTHDLEDVEELAHRVIVINHGEKVFDDSLQRLKLFLGEKKHVSFTFNESVRDTLFDNDWTKVMERPSDLQITLEVDTARISISDFLENISRRHAFSDISVKELPIQQVVMNIYENAKSSLNRHPLE</sequence>
<keyword evidence="2" id="KW-0547">Nucleotide-binding</keyword>
<evidence type="ECO:0000259" key="4">
    <source>
        <dbReference type="PROSITE" id="PS50893"/>
    </source>
</evidence>
<dbReference type="SUPFAM" id="SSF52540">
    <property type="entry name" value="P-loop containing nucleoside triphosphate hydrolases"/>
    <property type="match status" value="1"/>
</dbReference>
<evidence type="ECO:0000256" key="2">
    <source>
        <dbReference type="ARBA" id="ARBA00022741"/>
    </source>
</evidence>
<dbReference type="InterPro" id="IPR003439">
    <property type="entry name" value="ABC_transporter-like_ATP-bd"/>
</dbReference>
<gene>
    <name evidence="5" type="ORF">ACFSX3_30805</name>
</gene>
<dbReference type="Proteomes" id="UP001597448">
    <property type="component" value="Unassembled WGS sequence"/>
</dbReference>
<dbReference type="InterPro" id="IPR050763">
    <property type="entry name" value="ABC_transporter_ATP-binding"/>
</dbReference>
<organism evidence="5 6">
    <name type="scientific">Paenibacillus rhizoplanae</name>
    <dbReference type="NCBI Taxonomy" id="1917181"/>
    <lineage>
        <taxon>Bacteria</taxon>
        <taxon>Bacillati</taxon>
        <taxon>Bacillota</taxon>
        <taxon>Bacilli</taxon>
        <taxon>Bacillales</taxon>
        <taxon>Paenibacillaceae</taxon>
        <taxon>Paenibacillus</taxon>
    </lineage>
</organism>
<dbReference type="Gene3D" id="3.40.50.300">
    <property type="entry name" value="P-loop containing nucleotide triphosphate hydrolases"/>
    <property type="match status" value="1"/>
</dbReference>
<dbReference type="SMART" id="SM00382">
    <property type="entry name" value="AAA"/>
    <property type="match status" value="1"/>
</dbReference>
<dbReference type="EMBL" id="JBHUKY010000096">
    <property type="protein sequence ID" value="MFD2414243.1"/>
    <property type="molecule type" value="Genomic_DNA"/>
</dbReference>
<keyword evidence="3 5" id="KW-0067">ATP-binding</keyword>
<evidence type="ECO:0000313" key="5">
    <source>
        <dbReference type="EMBL" id="MFD2414243.1"/>
    </source>
</evidence>
<proteinExistence type="predicted"/>
<feature type="domain" description="ABC transporter" evidence="4">
    <location>
        <begin position="24"/>
        <end position="257"/>
    </location>
</feature>
<evidence type="ECO:0000256" key="1">
    <source>
        <dbReference type="ARBA" id="ARBA00022448"/>
    </source>
</evidence>
<accession>A0ABW5FGT9</accession>